<feature type="compositionally biased region" description="Acidic residues" evidence="1">
    <location>
        <begin position="199"/>
        <end position="208"/>
    </location>
</feature>
<accession>A0A2C9K668</accession>
<dbReference type="VEuPathDB" id="VectorBase:BGLB013880"/>
<organism evidence="3 4">
    <name type="scientific">Biomphalaria glabrata</name>
    <name type="common">Bloodfluke planorb</name>
    <name type="synonym">Freshwater snail</name>
    <dbReference type="NCBI Taxonomy" id="6526"/>
    <lineage>
        <taxon>Eukaryota</taxon>
        <taxon>Metazoa</taxon>
        <taxon>Spiralia</taxon>
        <taxon>Lophotrochozoa</taxon>
        <taxon>Mollusca</taxon>
        <taxon>Gastropoda</taxon>
        <taxon>Heterobranchia</taxon>
        <taxon>Euthyneura</taxon>
        <taxon>Panpulmonata</taxon>
        <taxon>Hygrophila</taxon>
        <taxon>Lymnaeoidea</taxon>
        <taxon>Planorbidae</taxon>
        <taxon>Biomphalaria</taxon>
    </lineage>
</organism>
<evidence type="ECO:0000259" key="2">
    <source>
        <dbReference type="PROSITE" id="PS50940"/>
    </source>
</evidence>
<dbReference type="KEGG" id="bgt:106052834"/>
<dbReference type="VEuPathDB" id="VectorBase:BGLAX_042727"/>
<dbReference type="AlphaFoldDB" id="A0A2C9K668"/>
<reference evidence="3" key="1">
    <citation type="submission" date="2020-05" db="UniProtKB">
        <authorList>
            <consortium name="EnsemblMetazoa"/>
        </authorList>
    </citation>
    <scope>IDENTIFICATION</scope>
    <source>
        <strain evidence="3">BB02</strain>
    </source>
</reference>
<dbReference type="GO" id="GO:0008061">
    <property type="term" value="F:chitin binding"/>
    <property type="evidence" value="ECO:0007669"/>
    <property type="project" value="InterPro"/>
</dbReference>
<feature type="domain" description="Chitin-binding type-2" evidence="2">
    <location>
        <begin position="303"/>
        <end position="351"/>
    </location>
</feature>
<dbReference type="SUPFAM" id="SSF57625">
    <property type="entry name" value="Invertebrate chitin-binding proteins"/>
    <property type="match status" value="1"/>
</dbReference>
<proteinExistence type="predicted"/>
<dbReference type="Proteomes" id="UP000076420">
    <property type="component" value="Unassembled WGS sequence"/>
</dbReference>
<evidence type="ECO:0000313" key="4">
    <source>
        <dbReference type="Proteomes" id="UP000076420"/>
    </source>
</evidence>
<name>A0A2C9K668_BIOGL</name>
<feature type="compositionally biased region" description="Polar residues" evidence="1">
    <location>
        <begin position="20"/>
        <end position="34"/>
    </location>
</feature>
<dbReference type="EnsemblMetazoa" id="BGLB013880-RB">
    <property type="protein sequence ID" value="BGLB013880-PB"/>
    <property type="gene ID" value="BGLB013880"/>
</dbReference>
<dbReference type="GO" id="GO:0005576">
    <property type="term" value="C:extracellular region"/>
    <property type="evidence" value="ECO:0007669"/>
    <property type="project" value="InterPro"/>
</dbReference>
<feature type="compositionally biased region" description="Low complexity" evidence="1">
    <location>
        <begin position="147"/>
        <end position="158"/>
    </location>
</feature>
<feature type="region of interest" description="Disordered" evidence="1">
    <location>
        <begin position="109"/>
        <end position="166"/>
    </location>
</feature>
<dbReference type="InterPro" id="IPR036508">
    <property type="entry name" value="Chitin-bd_dom_sf"/>
</dbReference>
<feature type="compositionally biased region" description="Low complexity" evidence="1">
    <location>
        <begin position="119"/>
        <end position="128"/>
    </location>
</feature>
<feature type="compositionally biased region" description="Polar residues" evidence="1">
    <location>
        <begin position="1"/>
        <end position="13"/>
    </location>
</feature>
<feature type="region of interest" description="Disordered" evidence="1">
    <location>
        <begin position="1"/>
        <end position="34"/>
    </location>
</feature>
<gene>
    <name evidence="3" type="primary">106052834</name>
</gene>
<evidence type="ECO:0000313" key="3">
    <source>
        <dbReference type="EnsemblMetazoa" id="BGLB013880-PB"/>
    </source>
</evidence>
<dbReference type="OrthoDB" id="7886528at2759"/>
<protein>
    <recommendedName>
        <fullName evidence="2">Chitin-binding type-2 domain-containing protein</fullName>
    </recommendedName>
</protein>
<sequence>MNNPTNLVFNPSKQPEPAYNSAQGTNDLSPNNYQPSPAFVPPNYIPTNNYPINVPNLDRYPNPIYPPAQSNQPNYDPINNYPINLPNSNNYLNPIYPSNLPDRAYYPNPSILPAPSKQPSYNPSNNYPINLPKRVYNPNPSNPPEPYNQQPYPYANSPTRNYQPGTPYVDPNEDPAFLPYNLANGFTSDAADNQAYNADDNENNEEPYDTANDAQNYNPPQTSYVAPTNRNPTITSNVAPPNTYPASTSYVDPSEVYLNELFNSDNAPTSYKENNLNCKDITVRGDYSNAQPNVPGVYPCNADLQCQTYSITGSCKGYFLCWNNESIYQECPKYQSFNATSGLCVNSNTCK</sequence>
<dbReference type="InterPro" id="IPR002557">
    <property type="entry name" value="Chitin-bd_dom"/>
</dbReference>
<feature type="region of interest" description="Disordered" evidence="1">
    <location>
        <begin position="191"/>
        <end position="217"/>
    </location>
</feature>
<evidence type="ECO:0000256" key="1">
    <source>
        <dbReference type="SAM" id="MobiDB-lite"/>
    </source>
</evidence>
<dbReference type="PROSITE" id="PS50940">
    <property type="entry name" value="CHIT_BIND_II"/>
    <property type="match status" value="1"/>
</dbReference>